<name>A0AAD0WHW3_RALSL</name>
<protein>
    <submittedName>
        <fullName evidence="1">Uncharacterized protein</fullName>
    </submittedName>
</protein>
<proteinExistence type="predicted"/>
<evidence type="ECO:0000313" key="1">
    <source>
        <dbReference type="EMBL" id="AXV83540.1"/>
    </source>
</evidence>
<dbReference type="RefSeq" id="WP_013209443.1">
    <property type="nucleotide sequence ID" value="NZ_CP022760.1"/>
</dbReference>
<sequence>MATIMTNWWRRFRDLLPDSPRLVGTVTTNHGDGTVTVSLQGGGTLRVRGTTTAGASVYVRDGAIEGAAPTLPTYGVEI</sequence>
<gene>
    <name evidence="1" type="ORF">CJO77_18260</name>
</gene>
<evidence type="ECO:0000313" key="2">
    <source>
        <dbReference type="Proteomes" id="UP000261758"/>
    </source>
</evidence>
<dbReference type="EMBL" id="CP022760">
    <property type="protein sequence ID" value="AXV83540.1"/>
    <property type="molecule type" value="Genomic_DNA"/>
</dbReference>
<geneLocation type="plasmid" evidence="1 2">
    <name>unnamed</name>
</geneLocation>
<reference evidence="1 2" key="1">
    <citation type="submission" date="2017-08" db="EMBL/GenBank/DDBJ databases">
        <title>Genome sequences of Ralstonia solanacearum Species Complex (RSSC) isolated from Potato bacterial wilts in Korea.</title>
        <authorList>
            <person name="Cho H."/>
            <person name="Song E.-S."/>
            <person name="Lee Y.K."/>
            <person name="Lee S."/>
            <person name="Lee S.-W."/>
            <person name="Jo A."/>
            <person name="Kim J.-G."/>
            <person name="Hwang I."/>
        </authorList>
    </citation>
    <scope>NUCLEOTIDE SEQUENCE [LARGE SCALE GENOMIC DNA]</scope>
    <source>
        <strain evidence="1 2">T98</strain>
        <plasmid evidence="1 2">unnamed</plasmid>
    </source>
</reference>
<keyword evidence="1" id="KW-0614">Plasmid</keyword>
<dbReference type="Proteomes" id="UP000261758">
    <property type="component" value="Plasmid unnamed"/>
</dbReference>
<organism evidence="1 2">
    <name type="scientific">Ralstonia solanacearum</name>
    <name type="common">Pseudomonas solanacearum</name>
    <dbReference type="NCBI Taxonomy" id="305"/>
    <lineage>
        <taxon>Bacteria</taxon>
        <taxon>Pseudomonadati</taxon>
        <taxon>Pseudomonadota</taxon>
        <taxon>Betaproteobacteria</taxon>
        <taxon>Burkholderiales</taxon>
        <taxon>Burkholderiaceae</taxon>
        <taxon>Ralstonia</taxon>
        <taxon>Ralstonia solanacearum species complex</taxon>
    </lineage>
</organism>
<dbReference type="AlphaFoldDB" id="A0AAD0WHW3"/>
<accession>A0AAD0WHW3</accession>